<keyword evidence="2" id="KW-1185">Reference proteome</keyword>
<dbReference type="InterPro" id="IPR047142">
    <property type="entry name" value="OryJ/VirC-like"/>
</dbReference>
<dbReference type="InterPro" id="IPR011051">
    <property type="entry name" value="RmlC_Cupin_sf"/>
</dbReference>
<dbReference type="PANTHER" id="PTHR36156">
    <property type="entry name" value="SLR2101 PROTEIN"/>
    <property type="match status" value="1"/>
</dbReference>
<dbReference type="PANTHER" id="PTHR36156:SF2">
    <property type="entry name" value="CUPIN TYPE-2 DOMAIN-CONTAINING PROTEIN"/>
    <property type="match status" value="1"/>
</dbReference>
<proteinExistence type="predicted"/>
<comment type="caution">
    <text evidence="1">The sequence shown here is derived from an EMBL/GenBank/DDBJ whole genome shotgun (WGS) entry which is preliminary data.</text>
</comment>
<dbReference type="SUPFAM" id="SSF51182">
    <property type="entry name" value="RmlC-like cupins"/>
    <property type="match status" value="1"/>
</dbReference>
<organism evidence="1 2">
    <name type="scientific">Clonostachys chloroleuca</name>
    <dbReference type="NCBI Taxonomy" id="1926264"/>
    <lineage>
        <taxon>Eukaryota</taxon>
        <taxon>Fungi</taxon>
        <taxon>Dikarya</taxon>
        <taxon>Ascomycota</taxon>
        <taxon>Pezizomycotina</taxon>
        <taxon>Sordariomycetes</taxon>
        <taxon>Hypocreomycetidae</taxon>
        <taxon>Hypocreales</taxon>
        <taxon>Bionectriaceae</taxon>
        <taxon>Clonostachys</taxon>
    </lineage>
</organism>
<dbReference type="InterPro" id="IPR014710">
    <property type="entry name" value="RmlC-like_jellyroll"/>
</dbReference>
<evidence type="ECO:0000313" key="2">
    <source>
        <dbReference type="Proteomes" id="UP001160390"/>
    </source>
</evidence>
<dbReference type="Proteomes" id="UP001160390">
    <property type="component" value="Unassembled WGS sequence"/>
</dbReference>
<dbReference type="CDD" id="cd02231">
    <property type="entry name" value="cupin_BLL6423-like"/>
    <property type="match status" value="1"/>
</dbReference>
<protein>
    <submittedName>
        <fullName evidence="1">Uncharacterized protein</fullName>
    </submittedName>
</protein>
<accession>A0AA35LR13</accession>
<name>A0AA35LR13_9HYPO</name>
<dbReference type="Gene3D" id="2.60.120.10">
    <property type="entry name" value="Jelly Rolls"/>
    <property type="match status" value="1"/>
</dbReference>
<gene>
    <name evidence="1" type="ORF">CCHLO57077_00011057</name>
</gene>
<reference evidence="1" key="1">
    <citation type="submission" date="2023-01" db="EMBL/GenBank/DDBJ databases">
        <authorList>
            <person name="Piombo E."/>
        </authorList>
    </citation>
    <scope>NUCLEOTIDE SEQUENCE</scope>
</reference>
<sequence length="386" mass="42647">MSGGVCEFAYASLHEGAAIDILHPNTAAGKAAEFILSQALKPPGARHAHLALYEENPRQIRIWADWDSVQDHLNYQQKDVCYLEPSNSAIFLTDVDTHPAVEILTIRFPNGIISAAKAAVETQFQDFADKALRPSGLFKSILTTWSMESNVALPGLEAGQTDTLYSVLISGRSVKEHEQNKELPAFKKNVHLLKSRCSKMSTPLPGAVRIVSDNVLPLTAGFNEPIVKTTKDTVETLPTYGGQFRRAFIGKHTFPATNDGEHIADTDPDVPVVNPGGVRIYYLDLSPGFVSPMHRTTSVDYLTVQKGRPILVTPKGPFNVVDGKADYTETIETVCNEGETVVQRGQFHAWKNDTEEWIRILVVAIEAQTQEVKVGDETKRLEEIWL</sequence>
<dbReference type="EMBL" id="CABFNP030000511">
    <property type="protein sequence ID" value="CAI6034597.1"/>
    <property type="molecule type" value="Genomic_DNA"/>
</dbReference>
<evidence type="ECO:0000313" key="1">
    <source>
        <dbReference type="EMBL" id="CAI6034597.1"/>
    </source>
</evidence>
<dbReference type="AlphaFoldDB" id="A0AA35LR13"/>